<evidence type="ECO:0000313" key="2">
    <source>
        <dbReference type="EnsemblPlants" id="MELO3C029110.2.1"/>
    </source>
</evidence>
<name>A0A9I9E5M5_CUCME</name>
<reference evidence="2" key="1">
    <citation type="submission" date="2023-03" db="UniProtKB">
        <authorList>
            <consortium name="EnsemblPlants"/>
        </authorList>
    </citation>
    <scope>IDENTIFICATION</scope>
</reference>
<dbReference type="AlphaFoldDB" id="A0A9I9E5M5"/>
<feature type="region of interest" description="Disordered" evidence="1">
    <location>
        <begin position="1"/>
        <end position="26"/>
    </location>
</feature>
<protein>
    <submittedName>
        <fullName evidence="2">Uncharacterized protein</fullName>
    </submittedName>
</protein>
<organism evidence="2">
    <name type="scientific">Cucumis melo</name>
    <name type="common">Muskmelon</name>
    <dbReference type="NCBI Taxonomy" id="3656"/>
    <lineage>
        <taxon>Eukaryota</taxon>
        <taxon>Viridiplantae</taxon>
        <taxon>Streptophyta</taxon>
        <taxon>Embryophyta</taxon>
        <taxon>Tracheophyta</taxon>
        <taxon>Spermatophyta</taxon>
        <taxon>Magnoliopsida</taxon>
        <taxon>eudicotyledons</taxon>
        <taxon>Gunneridae</taxon>
        <taxon>Pentapetalae</taxon>
        <taxon>rosids</taxon>
        <taxon>fabids</taxon>
        <taxon>Cucurbitales</taxon>
        <taxon>Cucurbitaceae</taxon>
        <taxon>Benincaseae</taxon>
        <taxon>Cucumis</taxon>
    </lineage>
</organism>
<dbReference type="Gramene" id="MELO3C029110.2.1">
    <property type="protein sequence ID" value="MELO3C029110.2.1"/>
    <property type="gene ID" value="MELO3C029110.2"/>
</dbReference>
<proteinExistence type="predicted"/>
<sequence>MKKGLLVFGEPSTNEPNGGMKAVRNERRREEKQLTVWWAPCERETTTFAREKGKSKLNQRAFERERWWQCKILRVFLGSLQEGDIAKLRGIEREREQRPKKMFGPWVWN</sequence>
<evidence type="ECO:0000256" key="1">
    <source>
        <dbReference type="SAM" id="MobiDB-lite"/>
    </source>
</evidence>
<dbReference type="EnsemblPlants" id="MELO3C029110.2.1">
    <property type="protein sequence ID" value="MELO3C029110.2.1"/>
    <property type="gene ID" value="MELO3C029110.2"/>
</dbReference>
<accession>A0A9I9E5M5</accession>